<name>A0A3L0W304_ECOLX</name>
<sequence length="248" mass="27910">MRLLRPFAHIIAAMKMIRMDSMVTLMAALFGLLCTSLVWAAPTPFVAIPTTPSAASATTTRVGMEPLLSWFTGEFSSREQAGYDTRFTSAELRLVEIWPGYQGFRWVYAEQFLTERSVRPFRQRIYRFSPVPDGRILMAELTMPRAVDFAGAWRDPGLLDSLTPQQLSLRQGCEVWLSRQPSGEYAGHSKVGSCATNFGGASTLVQYLWVGPDSVRLLDRAYDNEAHQRWGSPGEGYVYLRKVKQRGE</sequence>
<evidence type="ECO:0000256" key="1">
    <source>
        <dbReference type="ARBA" id="ARBA00008206"/>
    </source>
</evidence>
<dbReference type="Gene3D" id="2.40.128.590">
    <property type="entry name" value="CpcT/CpeT domain"/>
    <property type="match status" value="1"/>
</dbReference>
<gene>
    <name evidence="3" type="ORF">D9F05_19060</name>
</gene>
<comment type="caution">
    <text evidence="3">The sequence shown here is derived from an EMBL/GenBank/DDBJ whole genome shotgun (WGS) entry which is preliminary data.</text>
</comment>
<dbReference type="CDD" id="cd16338">
    <property type="entry name" value="CpcT"/>
    <property type="match status" value="1"/>
</dbReference>
<organism evidence="3">
    <name type="scientific">Escherichia coli</name>
    <dbReference type="NCBI Taxonomy" id="562"/>
    <lineage>
        <taxon>Bacteria</taxon>
        <taxon>Pseudomonadati</taxon>
        <taxon>Pseudomonadota</taxon>
        <taxon>Gammaproteobacteria</taxon>
        <taxon>Enterobacterales</taxon>
        <taxon>Enterobacteriaceae</taxon>
        <taxon>Escherichia</taxon>
    </lineage>
</organism>
<dbReference type="InterPro" id="IPR038672">
    <property type="entry name" value="CpcT/CpeT_sf"/>
</dbReference>
<reference evidence="3" key="1">
    <citation type="submission" date="2018-10" db="EMBL/GenBank/DDBJ databases">
        <authorList>
            <consortium name="NARMS: The National Antimicrobial Resistance Monitoring System"/>
        </authorList>
    </citation>
    <scope>NUCLEOTIDE SEQUENCE [LARGE SCALE GENOMIC DNA]</scope>
    <source>
        <strain evidence="3">CVM N17EC0388</strain>
    </source>
</reference>
<evidence type="ECO:0000313" key="3">
    <source>
        <dbReference type="EMBL" id="MHO06432.1"/>
    </source>
</evidence>
<evidence type="ECO:0000256" key="2">
    <source>
        <dbReference type="ARBA" id="ARBA00023239"/>
    </source>
</evidence>
<comment type="similarity">
    <text evidence="1">Belongs to the CpcT/CpeT biliprotein lyase family.</text>
</comment>
<protein>
    <submittedName>
        <fullName evidence="3">Uncharacterized protein</fullName>
    </submittedName>
</protein>
<accession>A0A3L0W304</accession>
<keyword evidence="2" id="KW-0456">Lyase</keyword>
<dbReference type="GO" id="GO:0016829">
    <property type="term" value="F:lyase activity"/>
    <property type="evidence" value="ECO:0007669"/>
    <property type="project" value="UniProtKB-KW"/>
</dbReference>
<dbReference type="PANTHER" id="PTHR35137">
    <property type="entry name" value="CHROMOPHORE LYASE CRL, CHLOROPLASTIC"/>
    <property type="match status" value="1"/>
</dbReference>
<dbReference type="EMBL" id="RNRV01000043">
    <property type="protein sequence ID" value="MHO06432.1"/>
    <property type="molecule type" value="Genomic_DNA"/>
</dbReference>
<dbReference type="Pfam" id="PF06206">
    <property type="entry name" value="CpeT"/>
    <property type="match status" value="1"/>
</dbReference>
<dbReference type="AlphaFoldDB" id="A0A3L0W304"/>
<dbReference type="PANTHER" id="PTHR35137:SF1">
    <property type="entry name" value="CHROMOPHORE LYASE CRL, CHLOROPLASTIC"/>
    <property type="match status" value="1"/>
</dbReference>
<dbReference type="InterPro" id="IPR010404">
    <property type="entry name" value="CpcT/CpeT"/>
</dbReference>
<proteinExistence type="inferred from homology"/>